<reference evidence="2 3" key="1">
    <citation type="journal article" date="2012" name="J. Bacteriol.">
        <title>Genome Sequence of "Candidatus Nitrosoarchaeum limnia" BG20, a Low-Salinity Ammonia-Oxidizing Archaeon from the San Francisco Bay Estuary.</title>
        <authorList>
            <person name="Mosier A.C."/>
            <person name="Allen E.E."/>
            <person name="Kim M."/>
            <person name="Ferriera S."/>
            <person name="Francis C.A."/>
        </authorList>
    </citation>
    <scope>NUCLEOTIDE SEQUENCE [LARGE SCALE GENOMIC DNA]</scope>
    <source>
        <strain evidence="2 3">BG20</strain>
    </source>
</reference>
<dbReference type="RefSeq" id="WP_010189429.1">
    <property type="nucleotide sequence ID" value="NZ_AHJG01000007.1"/>
</dbReference>
<gene>
    <name evidence="2" type="ORF">BG20_I2475</name>
</gene>
<dbReference type="PANTHER" id="PTHR21198">
    <property type="entry name" value="GLUTAMATE RACEMASE"/>
    <property type="match status" value="1"/>
</dbReference>
<accession>S2E801</accession>
<sequence>MVRIVVFDSGLGSLSVIKPIQQEFKCDIIYFADSKNFPYGKKSIKEIKNITLHTITTLQNLFKPDLIIVGSNTLSLTLNSHSKNIFPVLPPLNEAKKITKSKSIAILATESIVKSKLLNRYSNLFKTSNIKIFKINASPLVELVESGMFYSNPEFCKIMIKKNLSSKLTKNNVDIVTLSSTHLPFILKFLEEIFPNIVFLDPSKLLAKKLKKKYFKNYNKKNSLQIFTSGNTKSLEDKLKHIGINNKVNKLIQ</sequence>
<organism evidence="2 3">
    <name type="scientific">Candidatus Nitrosarchaeum limnium BG20</name>
    <dbReference type="NCBI Taxonomy" id="859192"/>
    <lineage>
        <taxon>Archaea</taxon>
        <taxon>Nitrososphaerota</taxon>
        <taxon>Nitrososphaeria</taxon>
        <taxon>Nitrosopumilales</taxon>
        <taxon>Nitrosopumilaceae</taxon>
        <taxon>Nitrosarchaeum</taxon>
    </lineage>
</organism>
<dbReference type="GO" id="GO:0016855">
    <property type="term" value="F:racemase and epimerase activity, acting on amino acids and derivatives"/>
    <property type="evidence" value="ECO:0007669"/>
    <property type="project" value="InterPro"/>
</dbReference>
<dbReference type="InterPro" id="IPR001920">
    <property type="entry name" value="Asp/Glu_race"/>
</dbReference>
<comment type="caution">
    <text evidence="2">The sequence shown here is derived from an EMBL/GenBank/DDBJ whole genome shotgun (WGS) entry which is preliminary data.</text>
</comment>
<keyword evidence="1" id="KW-0413">Isomerase</keyword>
<dbReference type="Gene3D" id="3.40.50.1860">
    <property type="match status" value="2"/>
</dbReference>
<evidence type="ECO:0000313" key="2">
    <source>
        <dbReference type="EMBL" id="EPA06853.1"/>
    </source>
</evidence>
<keyword evidence="3" id="KW-1185">Reference proteome</keyword>
<evidence type="ECO:0000313" key="3">
    <source>
        <dbReference type="Proteomes" id="UP000014065"/>
    </source>
</evidence>
<dbReference type="PANTHER" id="PTHR21198:SF3">
    <property type="entry name" value="GLUTAMATE RACEMASE"/>
    <property type="match status" value="1"/>
</dbReference>
<dbReference type="AlphaFoldDB" id="S2E801"/>
<dbReference type="EMBL" id="AHJG01000007">
    <property type="protein sequence ID" value="EPA06853.1"/>
    <property type="molecule type" value="Genomic_DNA"/>
</dbReference>
<evidence type="ECO:0000256" key="1">
    <source>
        <dbReference type="ARBA" id="ARBA00023235"/>
    </source>
</evidence>
<dbReference type="OrthoDB" id="6363at2157"/>
<dbReference type="SUPFAM" id="SSF53681">
    <property type="entry name" value="Aspartate/glutamate racemase"/>
    <property type="match status" value="2"/>
</dbReference>
<name>S2E801_9ARCH</name>
<dbReference type="PATRIC" id="fig|859192.6.peg.20"/>
<protein>
    <submittedName>
        <fullName evidence="2">Putative glutamate racemase</fullName>
    </submittedName>
</protein>
<proteinExistence type="predicted"/>
<dbReference type="Proteomes" id="UP000014065">
    <property type="component" value="Unassembled WGS sequence"/>
</dbReference>